<dbReference type="InterPro" id="IPR012337">
    <property type="entry name" value="RNaseH-like_sf"/>
</dbReference>
<feature type="region of interest" description="Disordered" evidence="1">
    <location>
        <begin position="899"/>
        <end position="918"/>
    </location>
</feature>
<feature type="domain" description="Retroviral polymerase SH3-like" evidence="4">
    <location>
        <begin position="1292"/>
        <end position="1336"/>
    </location>
</feature>
<evidence type="ECO:0000259" key="2">
    <source>
        <dbReference type="Pfam" id="PF07727"/>
    </source>
</evidence>
<dbReference type="SUPFAM" id="SSF57756">
    <property type="entry name" value="Retrovirus zinc finger-like domains"/>
    <property type="match status" value="1"/>
</dbReference>
<dbReference type="InterPro" id="IPR013103">
    <property type="entry name" value="RVT_2"/>
</dbReference>
<dbReference type="InterPro" id="IPR057670">
    <property type="entry name" value="SH3_retrovirus"/>
</dbReference>
<dbReference type="PANTHER" id="PTHR45835:SF99">
    <property type="entry name" value="CHROMO DOMAIN-CONTAINING PROTEIN-RELATED"/>
    <property type="match status" value="1"/>
</dbReference>
<evidence type="ECO:0000259" key="4">
    <source>
        <dbReference type="Pfam" id="PF25597"/>
    </source>
</evidence>
<dbReference type="Gene3D" id="3.30.420.10">
    <property type="entry name" value="Ribonuclease H-like superfamily/Ribonuclease H"/>
    <property type="match status" value="1"/>
</dbReference>
<dbReference type="InterPro" id="IPR036875">
    <property type="entry name" value="Znf_CCHC_sf"/>
</dbReference>
<sequence>MVGIPDDIDLVDYDEEDPEEDPKEEPEEDVDTKLEDDAELIFPYKVKGDKNPPPRDVSSDSVSFESQGLFEVGESSSAHDSSNVDGLAPWALRRNLEMSRARARGKERELLNHTLENVDHALGNVLERMSVLESGENATLKKRLAETETKLVWARMERETAERRLHESRVWNKRFYLDMVCIGAGAAGAGAGGARVDGAGLAAPEITGCTYITFMKCKPRPFKGTKGAVRLCQWFEKLESVFQISVYKERDKVKFTTATLQGRALTWWNEKIASMGIDATNGTLWTEVKVEQYVRGLSKNKRGDVTSSRHAGIDEAVRMAYQLKEHIIQDKTDEVSEGGKRKGEGDRGGCGDNRRDYNHRQNQRRVNAGAMTNAAPNDNEAQKYIENGCELFLAQVTKQESKLKRIKDVPVIQDFPEVFPEELPGLLPPMQVELRIDLIPGAALVARMPYRLAPSEMKELSEQLKELLVNGFIRSSSSPWGDLLQGSSVYSKIDLWSGYHQLRICEEYIPTTAFRTRKANVGADALSRKDKEPIRVKGEPFEVRSNGTKCMKGRVSLPLFEGLMDLIMLESHKSKYFIHPSKCLTCAKVKTEHQKQSGLLQQPGIPVWKWQEHHMDMIQFGSLLTKSAHFIMMNEMFKTKRLTQLYLKEIVCRHRSERTIQTLEDMLRACVMDFGSGWDKHLPLAEFSYNNSYHTSIKAAPFEALYERNVDRLQSNSPQLDNEDLKQINADDLEEMDLKWQMTMLTMRARRFLQRTRRNLCANGTTAIGFDMSKVECYNCHKKGDFARECRSPRDNRNKDTPRRTVLVEASTSKALVLQCDGAGSYDWSFQVDEEPTNYALIAFTSSSLSSSSGSDNETSSKNLSKLLESQITDKTGLGYDNQVFNSHVFDCDELNSVKSDDSETTSPVHDRYKTSKGYHVVPPPYTRTFMPPKPDLIIHDAPTGSESVPNVVNVESSTTKLSKKMSKTLRPDAPIIKDWTSDSEDEYEHKSRLVALSAARPVTTAVPQPTVKSPKPVKHVVNKEHSPIRRPINHKPAPKNINFHQKFTTVKAKKVNVVLEINRGYVAFGGNPKGGKITGKGKIKIGKLDFDDVYFVKELKFNLFSVSQMCNKKNGVLFTDTECVVLSFDFKLSDENHVLLRVTRENNMYNVDLKNVVPLGDLTCLFAKAVLDESNLWHIRLGHIYFKTMNKIVKGNLVRGLPSKVFENNHTCVACKKGKQHRASYKSKPICSVSQPLQRLHMDLFGPTFVKSLNKKSYCLVVTDDYSRLKGIKREFSVARTPQQNGVDPLEKFDGKADEGFLVGYSVNSKAFRVFNSRTKIVQETLHINFLENQPNVARSGPKWLFDIDSLTQFMNYQPVVARNQPNHNAGIKEHLDAGKVIKESVSAKQYVLLPLWSTSSQDPQNIDDDAAFEVKENESEVYVSPSSSDKTKKHDEKAKREAKGKSLVDLSTRVRDLRDKFEEFSVHSTNRVNDARAPVTTVGPNPTNNTNSFTTASPSDTGVSPNMGITSKSSFVDPSQYHDDPNMPKLEDIVYSDDDQDVGVEADFSNLETSITVNPIPTTRVHKDHLVTQIIGDLTLAPQTRSMARMEMCKAFEKLMKDKFQMSSMGELTFFLGLQVNQKDDEMFISQDKYVVKILRKFGLTDGKSASTPNDTEKPLLKDPDGEDVDVHIYRYLKGKPHLDLWYPKDSPFNLVAYSDSDYVRASLDKKSTIGGCQFLGCRLIYWQCKKKTVVVTSLTEDKYVAVANCCAQVLWIQNIGKGFSGIKTPLFDTMLVQPQVQDAAEVKDDKDDIERVNKLEKERRSKSSGLKSLRKVGGKIAELDADEDVTLVDVDTAVETDADIQERMEEDVIVVKEINAAELEPTVFNDDEVTMTMAQTLIKMKAKKAMILDEQMAKRLQDEEIEQAAAREK</sequence>
<feature type="compositionally biased region" description="Polar residues" evidence="1">
    <location>
        <begin position="1502"/>
        <end position="1519"/>
    </location>
</feature>
<evidence type="ECO:0000259" key="3">
    <source>
        <dbReference type="Pfam" id="PF13976"/>
    </source>
</evidence>
<feature type="domain" description="Reverse transcriptase Ty1/copia-type" evidence="2">
    <location>
        <begin position="1591"/>
        <end position="1655"/>
    </location>
</feature>
<dbReference type="GO" id="GO:0008270">
    <property type="term" value="F:zinc ion binding"/>
    <property type="evidence" value="ECO:0007669"/>
    <property type="project" value="InterPro"/>
</dbReference>
<dbReference type="CDD" id="cd09272">
    <property type="entry name" value="RNase_HI_RT_Ty1"/>
    <property type="match status" value="1"/>
</dbReference>
<comment type="caution">
    <text evidence="5">The sequence shown here is derived from an EMBL/GenBank/DDBJ whole genome shotgun (WGS) entry which is preliminary data.</text>
</comment>
<dbReference type="Gene3D" id="3.10.10.10">
    <property type="entry name" value="HIV Type 1 Reverse Transcriptase, subunit A, domain 1"/>
    <property type="match status" value="1"/>
</dbReference>
<dbReference type="Pfam" id="PF07727">
    <property type="entry name" value="RVT_2"/>
    <property type="match status" value="1"/>
</dbReference>
<dbReference type="Pfam" id="PF13976">
    <property type="entry name" value="gag_pre-integrs"/>
    <property type="match status" value="1"/>
</dbReference>
<dbReference type="GO" id="GO:0003676">
    <property type="term" value="F:nucleic acid binding"/>
    <property type="evidence" value="ECO:0007669"/>
    <property type="project" value="InterPro"/>
</dbReference>
<feature type="compositionally biased region" description="Basic and acidic residues" evidence="1">
    <location>
        <begin position="1431"/>
        <end position="1446"/>
    </location>
</feature>
<dbReference type="InterPro" id="IPR025724">
    <property type="entry name" value="GAG-pre-integrase_dom"/>
</dbReference>
<protein>
    <submittedName>
        <fullName evidence="5">Putative ribonuclease H-like domain-containing protein</fullName>
    </submittedName>
</protein>
<feature type="region of interest" description="Disordered" evidence="1">
    <location>
        <begin position="1"/>
        <end position="62"/>
    </location>
</feature>
<evidence type="ECO:0000256" key="1">
    <source>
        <dbReference type="SAM" id="MobiDB-lite"/>
    </source>
</evidence>
<dbReference type="Pfam" id="PF25597">
    <property type="entry name" value="SH3_retrovirus"/>
    <property type="match status" value="1"/>
</dbReference>
<feature type="compositionally biased region" description="Basic and acidic residues" evidence="1">
    <location>
        <begin position="331"/>
        <end position="359"/>
    </location>
</feature>
<dbReference type="SUPFAM" id="SSF53098">
    <property type="entry name" value="Ribonuclease H-like"/>
    <property type="match status" value="2"/>
</dbReference>
<dbReference type="InterPro" id="IPR043502">
    <property type="entry name" value="DNA/RNA_pol_sf"/>
</dbReference>
<name>A0A699GNS1_TANCI</name>
<feature type="region of interest" description="Disordered" evidence="1">
    <location>
        <begin position="1419"/>
        <end position="1446"/>
    </location>
</feature>
<feature type="region of interest" description="Disordered" evidence="1">
    <location>
        <begin position="1478"/>
        <end position="1525"/>
    </location>
</feature>
<dbReference type="EMBL" id="BKCJ010023537">
    <property type="protein sequence ID" value="GEV43880.1"/>
    <property type="molecule type" value="Genomic_DNA"/>
</dbReference>
<dbReference type="SUPFAM" id="SSF56672">
    <property type="entry name" value="DNA/RNA polymerases"/>
    <property type="match status" value="1"/>
</dbReference>
<gene>
    <name evidence="5" type="ORF">Tci_115857</name>
</gene>
<organism evidence="5">
    <name type="scientific">Tanacetum cinerariifolium</name>
    <name type="common">Dalmatian daisy</name>
    <name type="synonym">Chrysanthemum cinerariifolium</name>
    <dbReference type="NCBI Taxonomy" id="118510"/>
    <lineage>
        <taxon>Eukaryota</taxon>
        <taxon>Viridiplantae</taxon>
        <taxon>Streptophyta</taxon>
        <taxon>Embryophyta</taxon>
        <taxon>Tracheophyta</taxon>
        <taxon>Spermatophyta</taxon>
        <taxon>Magnoliopsida</taxon>
        <taxon>eudicotyledons</taxon>
        <taxon>Gunneridae</taxon>
        <taxon>Pentapetalae</taxon>
        <taxon>asterids</taxon>
        <taxon>campanulids</taxon>
        <taxon>Asterales</taxon>
        <taxon>Asteraceae</taxon>
        <taxon>Asteroideae</taxon>
        <taxon>Anthemideae</taxon>
        <taxon>Anthemidinae</taxon>
        <taxon>Tanacetum</taxon>
    </lineage>
</organism>
<evidence type="ECO:0000313" key="5">
    <source>
        <dbReference type="EMBL" id="GEV43880.1"/>
    </source>
</evidence>
<reference evidence="5" key="1">
    <citation type="journal article" date="2019" name="Sci. Rep.">
        <title>Draft genome of Tanacetum cinerariifolium, the natural source of mosquito coil.</title>
        <authorList>
            <person name="Yamashiro T."/>
            <person name="Shiraishi A."/>
            <person name="Satake H."/>
            <person name="Nakayama K."/>
        </authorList>
    </citation>
    <scope>NUCLEOTIDE SEQUENCE</scope>
</reference>
<accession>A0A699GNS1</accession>
<feature type="compositionally biased region" description="Low complexity" evidence="1">
    <location>
        <begin position="1480"/>
        <end position="1501"/>
    </location>
</feature>
<dbReference type="PANTHER" id="PTHR45835">
    <property type="entry name" value="YALI0A06105P"/>
    <property type="match status" value="1"/>
</dbReference>
<feature type="compositionally biased region" description="Acidic residues" evidence="1">
    <location>
        <begin position="1"/>
        <end position="39"/>
    </location>
</feature>
<feature type="region of interest" description="Disordered" evidence="1">
    <location>
        <begin position="331"/>
        <end position="374"/>
    </location>
</feature>
<feature type="domain" description="GAG-pre-integrase" evidence="3">
    <location>
        <begin position="1149"/>
        <end position="1221"/>
    </location>
</feature>
<dbReference type="InterPro" id="IPR036397">
    <property type="entry name" value="RNaseH_sf"/>
</dbReference>
<proteinExistence type="predicted"/>